<reference evidence="2 3" key="1">
    <citation type="submission" date="2021-06" db="EMBL/GenBank/DDBJ databases">
        <title>Caerostris extrusa draft genome.</title>
        <authorList>
            <person name="Kono N."/>
            <person name="Arakawa K."/>
        </authorList>
    </citation>
    <scope>NUCLEOTIDE SEQUENCE [LARGE SCALE GENOMIC DNA]</scope>
</reference>
<comment type="caution">
    <text evidence="2">The sequence shown here is derived from an EMBL/GenBank/DDBJ whole genome shotgun (WGS) entry which is preliminary data.</text>
</comment>
<dbReference type="EMBL" id="BPLR01003563">
    <property type="protein sequence ID" value="GIX86097.1"/>
    <property type="molecule type" value="Genomic_DNA"/>
</dbReference>
<accession>A0AAV4NSJ6</accession>
<dbReference type="AlphaFoldDB" id="A0AAV4NSJ6"/>
<evidence type="ECO:0000313" key="3">
    <source>
        <dbReference type="Proteomes" id="UP001054945"/>
    </source>
</evidence>
<dbReference type="Proteomes" id="UP001054945">
    <property type="component" value="Unassembled WGS sequence"/>
</dbReference>
<gene>
    <name evidence="2" type="ORF">CEXT_751721</name>
</gene>
<sequence>MRPCKHDQTLGWVLLVNFFSLFSVADHPGRHFPNGGPLPLLVVASCVYAVFGPCPLTQLRDRTTSLQKEEEGYWESFSLLFYFYTECFLSIYSSQDWHIGNAWPRELLRV</sequence>
<keyword evidence="1" id="KW-0732">Signal</keyword>
<feature type="chain" id="PRO_5043708239" evidence="1">
    <location>
        <begin position="26"/>
        <end position="110"/>
    </location>
</feature>
<feature type="signal peptide" evidence="1">
    <location>
        <begin position="1"/>
        <end position="25"/>
    </location>
</feature>
<evidence type="ECO:0000313" key="2">
    <source>
        <dbReference type="EMBL" id="GIX86097.1"/>
    </source>
</evidence>
<proteinExistence type="predicted"/>
<evidence type="ECO:0000256" key="1">
    <source>
        <dbReference type="SAM" id="SignalP"/>
    </source>
</evidence>
<keyword evidence="3" id="KW-1185">Reference proteome</keyword>
<organism evidence="2 3">
    <name type="scientific">Caerostris extrusa</name>
    <name type="common">Bark spider</name>
    <name type="synonym">Caerostris bankana</name>
    <dbReference type="NCBI Taxonomy" id="172846"/>
    <lineage>
        <taxon>Eukaryota</taxon>
        <taxon>Metazoa</taxon>
        <taxon>Ecdysozoa</taxon>
        <taxon>Arthropoda</taxon>
        <taxon>Chelicerata</taxon>
        <taxon>Arachnida</taxon>
        <taxon>Araneae</taxon>
        <taxon>Araneomorphae</taxon>
        <taxon>Entelegynae</taxon>
        <taxon>Araneoidea</taxon>
        <taxon>Araneidae</taxon>
        <taxon>Caerostris</taxon>
    </lineage>
</organism>
<protein>
    <submittedName>
        <fullName evidence="2">Uncharacterized protein</fullName>
    </submittedName>
</protein>
<name>A0AAV4NSJ6_CAEEX</name>